<proteinExistence type="predicted"/>
<evidence type="ECO:0000256" key="1">
    <source>
        <dbReference type="ARBA" id="ARBA00004141"/>
    </source>
</evidence>
<dbReference type="Pfam" id="PF13886">
    <property type="entry name" value="TM7S3_TM198"/>
    <property type="match status" value="1"/>
</dbReference>
<evidence type="ECO:0000259" key="8">
    <source>
        <dbReference type="Pfam" id="PF13886"/>
    </source>
</evidence>
<evidence type="ECO:0000313" key="10">
    <source>
        <dbReference type="Proteomes" id="UP000182235"/>
    </source>
</evidence>
<feature type="region of interest" description="Disordered" evidence="5">
    <location>
        <begin position="966"/>
        <end position="999"/>
    </location>
</feature>
<feature type="compositionally biased region" description="Acidic residues" evidence="5">
    <location>
        <begin position="790"/>
        <end position="799"/>
    </location>
</feature>
<feature type="transmembrane region" description="Helical" evidence="6">
    <location>
        <begin position="195"/>
        <end position="211"/>
    </location>
</feature>
<name>A0A1J9QEY7_9EURO</name>
<feature type="region of interest" description="Disordered" evidence="5">
    <location>
        <begin position="700"/>
        <end position="734"/>
    </location>
</feature>
<keyword evidence="3 6" id="KW-1133">Transmembrane helix</keyword>
<feature type="compositionally biased region" description="Polar residues" evidence="5">
    <location>
        <begin position="829"/>
        <end position="853"/>
    </location>
</feature>
<feature type="compositionally biased region" description="Basic and acidic residues" evidence="5">
    <location>
        <begin position="387"/>
        <end position="404"/>
    </location>
</feature>
<dbReference type="STRING" id="1447872.A0A1J9QEY7"/>
<evidence type="ECO:0000256" key="2">
    <source>
        <dbReference type="ARBA" id="ARBA00022692"/>
    </source>
</evidence>
<organism evidence="9 10">
    <name type="scientific">Emergomyces pasteurianus Ep9510</name>
    <dbReference type="NCBI Taxonomy" id="1447872"/>
    <lineage>
        <taxon>Eukaryota</taxon>
        <taxon>Fungi</taxon>
        <taxon>Dikarya</taxon>
        <taxon>Ascomycota</taxon>
        <taxon>Pezizomycotina</taxon>
        <taxon>Eurotiomycetes</taxon>
        <taxon>Eurotiomycetidae</taxon>
        <taxon>Onygenales</taxon>
        <taxon>Ajellomycetaceae</taxon>
        <taxon>Emergomyces</taxon>
    </lineage>
</organism>
<comment type="subcellular location">
    <subcellularLocation>
        <location evidence="1">Membrane</location>
        <topology evidence="1">Multi-pass membrane protein</topology>
    </subcellularLocation>
</comment>
<reference evidence="9 10" key="1">
    <citation type="submission" date="2015-07" db="EMBL/GenBank/DDBJ databases">
        <title>Emmonsia species relationships and genome sequence.</title>
        <authorList>
            <consortium name="The Broad Institute Genomics Platform"/>
            <person name="Cuomo C.A."/>
            <person name="Munoz J.F."/>
            <person name="Imamovic A."/>
            <person name="Priest M.E."/>
            <person name="Young S."/>
            <person name="Clay O.K."/>
            <person name="McEwen J.G."/>
        </authorList>
    </citation>
    <scope>NUCLEOTIDE SEQUENCE [LARGE SCALE GENOMIC DNA]</scope>
    <source>
        <strain evidence="9 10">UAMH 9510</strain>
    </source>
</reference>
<feature type="region of interest" description="Disordered" evidence="5">
    <location>
        <begin position="602"/>
        <end position="682"/>
    </location>
</feature>
<feature type="chain" id="PRO_5013018278" description="TM7S3/TM198-like domain-containing protein" evidence="7">
    <location>
        <begin position="22"/>
        <end position="1151"/>
    </location>
</feature>
<feature type="domain" description="TM7S3/TM198-like" evidence="8">
    <location>
        <begin position="116"/>
        <end position="318"/>
    </location>
</feature>
<evidence type="ECO:0000256" key="6">
    <source>
        <dbReference type="SAM" id="Phobius"/>
    </source>
</evidence>
<sequence length="1151" mass="124075">MRASLMCIVLCTLGIIGPACVGGIQVLPRQDVKASEPAEGTSTTKVQPTSSDTVAATNSASRTQSIHPTATSSNGNDTTSTESPRPSDFSSLDGTDPDPNVLPLIPKITPGLSIAGVVLIIAGGIYALVGVRNKWIQIFFSVAFLSALAVTILIVYLMKPPVKDAVQGAFFVAAFVTGSIFGGISLAFQEVSEGFGCMLGGFTLSMWILSMKPGGLLVETGHKAAFICSLTAGLYCLSFTHHTRPYALICSTSFSGATVVILGIDCFSKAGLKEFWIYIWGLNEKEFPFNTKTYPITRGIRAELAGIVVILIMGLVSQAKLWTVIRDRRRREAALREEEQKKRDQIEEEIGRNVEEGTARERAQWEAVYGDDQRPPNDSGIEIAQVEGHERHSGTPDDRRSVGQRETYEMDALRTPNGDGTMCIPHGSRDSIRPPVAAAAMPGQSDTPLPNSSSAGGEQDTNPNIPSGVHELPADTEMLVSSNITMNSVRATPFEVRADDDSSSVAASMAESDYMAGVHSTPHPIHGRDMENGFRDDDDGLYFGHDTRSISSSVEVEPNQEHDYNMEQALRAESGSQSSPSSTYSDFQAPAEPMPITELDSSVMENSNDSEGSVKKHGPAPIIKIGPAGSNPSRQTPSLTGSIKKGNENNSHSFCESERTQVVDAPSESEIACGETPDQVPKLNELEGSISNRASAVAGIASGSISSDQQKPSEKHDEPTGLLESGSSSIPVPKRLSRRQLAVASRAKLTAESVVNIPSHTSKVVLTHRTNEWAKHISDAEPPEVKEIDDPQQDTETDEPAVPVLVSELQQTAGSSLTCQDLDADKSSPRTSQNEEGLESGLSSPGKSPTGVPTLNIAPSSSPVKSSSSTSGTQTPPIHPLHRSASNSPLSAPGQPDTNQTMPSSSVLSTSKSVSGSPEKDEADGRTPQTRGLRMASAPLIAQRESAIRKRSLLLPSNISSRAVNRFSRSPSLHSLNSPPKAARQSFSPHLTQRPALVGSADDLPLSIRRELIHRDIQTQNQTQTHPGQKRPASVCTSPSLENLSLVTARRQYQDQQQAEDSLQAREAKLARWREFVREENTIKQFPDAVVETRRANLLKEHQRSQLGKHKRALRASYRESVIDQAMRKGDMQYMHTEALKKMQAAANKHV</sequence>
<feature type="region of interest" description="Disordered" evidence="5">
    <location>
        <begin position="333"/>
        <end position="359"/>
    </location>
</feature>
<feature type="compositionally biased region" description="Polar residues" evidence="5">
    <location>
        <begin position="444"/>
        <end position="465"/>
    </location>
</feature>
<feature type="compositionally biased region" description="Polar residues" evidence="5">
    <location>
        <begin position="40"/>
        <end position="93"/>
    </location>
</feature>
<dbReference type="Proteomes" id="UP000182235">
    <property type="component" value="Unassembled WGS sequence"/>
</dbReference>
<feature type="compositionally biased region" description="Basic and acidic residues" evidence="5">
    <location>
        <begin position="774"/>
        <end position="789"/>
    </location>
</feature>
<evidence type="ECO:0000256" key="3">
    <source>
        <dbReference type="ARBA" id="ARBA00022989"/>
    </source>
</evidence>
<gene>
    <name evidence="9" type="ORF">AJ78_01226</name>
</gene>
<feature type="region of interest" description="Disordered" evidence="5">
    <location>
        <begin position="774"/>
        <end position="941"/>
    </location>
</feature>
<keyword evidence="4 6" id="KW-0472">Membrane</keyword>
<dbReference type="VEuPathDB" id="FungiDB:AJ78_01226"/>
<dbReference type="AlphaFoldDB" id="A0A1J9QEY7"/>
<keyword evidence="10" id="KW-1185">Reference proteome</keyword>
<accession>A0A1J9QEY7</accession>
<dbReference type="PANTHER" id="PTHR39469:SF1">
    <property type="entry name" value="DUF4203 DOMAIN-CONTAINING PROTEIN"/>
    <property type="match status" value="1"/>
</dbReference>
<dbReference type="OrthoDB" id="5377273at2759"/>
<evidence type="ECO:0000256" key="5">
    <source>
        <dbReference type="SAM" id="MobiDB-lite"/>
    </source>
</evidence>
<feature type="compositionally biased region" description="Polar residues" evidence="5">
    <location>
        <begin position="966"/>
        <end position="978"/>
    </location>
</feature>
<feature type="compositionally biased region" description="Polar residues" evidence="5">
    <location>
        <begin position="602"/>
        <end position="611"/>
    </location>
</feature>
<feature type="region of interest" description="Disordered" evidence="5">
    <location>
        <begin position="1019"/>
        <end position="1039"/>
    </location>
</feature>
<keyword evidence="7" id="KW-0732">Signal</keyword>
<feature type="region of interest" description="Disordered" evidence="5">
    <location>
        <begin position="34"/>
        <end position="95"/>
    </location>
</feature>
<dbReference type="InterPro" id="IPR025256">
    <property type="entry name" value="TM7S3/TM198-like_dom"/>
</dbReference>
<protein>
    <recommendedName>
        <fullName evidence="8">TM7S3/TM198-like domain-containing protein</fullName>
    </recommendedName>
</protein>
<dbReference type="PANTHER" id="PTHR39469">
    <property type="entry name" value="CHROMOSOME 1, WHOLE GENOME SHOTGUN SEQUENCE"/>
    <property type="match status" value="1"/>
</dbReference>
<feature type="transmembrane region" description="Helical" evidence="6">
    <location>
        <begin position="169"/>
        <end position="188"/>
    </location>
</feature>
<dbReference type="EMBL" id="LGRN01000026">
    <property type="protein sequence ID" value="OJD18755.1"/>
    <property type="molecule type" value="Genomic_DNA"/>
</dbReference>
<feature type="compositionally biased region" description="Polar residues" evidence="5">
    <location>
        <begin position="630"/>
        <end position="641"/>
    </location>
</feature>
<feature type="transmembrane region" description="Helical" evidence="6">
    <location>
        <begin position="136"/>
        <end position="157"/>
    </location>
</feature>
<feature type="transmembrane region" description="Helical" evidence="6">
    <location>
        <begin position="246"/>
        <end position="264"/>
    </location>
</feature>
<feature type="compositionally biased region" description="Low complexity" evidence="5">
    <location>
        <begin position="859"/>
        <end position="876"/>
    </location>
</feature>
<evidence type="ECO:0000256" key="7">
    <source>
        <dbReference type="SAM" id="SignalP"/>
    </source>
</evidence>
<comment type="caution">
    <text evidence="9">The sequence shown here is derived from an EMBL/GenBank/DDBJ whole genome shotgun (WGS) entry which is preliminary data.</text>
</comment>
<feature type="compositionally biased region" description="Polar residues" evidence="5">
    <location>
        <begin position="884"/>
        <end position="903"/>
    </location>
</feature>
<evidence type="ECO:0000256" key="4">
    <source>
        <dbReference type="ARBA" id="ARBA00023136"/>
    </source>
</evidence>
<feature type="region of interest" description="Disordered" evidence="5">
    <location>
        <begin position="409"/>
        <end position="471"/>
    </location>
</feature>
<dbReference type="GO" id="GO:0016020">
    <property type="term" value="C:membrane"/>
    <property type="evidence" value="ECO:0007669"/>
    <property type="project" value="UniProtKB-SubCell"/>
</dbReference>
<keyword evidence="2 6" id="KW-0812">Transmembrane</keyword>
<evidence type="ECO:0000313" key="9">
    <source>
        <dbReference type="EMBL" id="OJD18755.1"/>
    </source>
</evidence>
<feature type="transmembrane region" description="Helical" evidence="6">
    <location>
        <begin position="108"/>
        <end position="129"/>
    </location>
</feature>
<feature type="compositionally biased region" description="Polar residues" evidence="5">
    <location>
        <begin position="808"/>
        <end position="819"/>
    </location>
</feature>
<feature type="signal peptide" evidence="7">
    <location>
        <begin position="1"/>
        <end position="21"/>
    </location>
</feature>
<feature type="transmembrane region" description="Helical" evidence="6">
    <location>
        <begin position="304"/>
        <end position="322"/>
    </location>
</feature>
<feature type="region of interest" description="Disordered" evidence="5">
    <location>
        <begin position="385"/>
        <end position="404"/>
    </location>
</feature>
<feature type="compositionally biased region" description="Low complexity" evidence="5">
    <location>
        <begin position="904"/>
        <end position="917"/>
    </location>
</feature>